<dbReference type="SUPFAM" id="SSF46785">
    <property type="entry name" value="Winged helix' DNA-binding domain"/>
    <property type="match status" value="1"/>
</dbReference>
<protein>
    <submittedName>
        <fullName evidence="6">LysR family transcriptional regulator</fullName>
    </submittedName>
</protein>
<dbReference type="GO" id="GO:0003700">
    <property type="term" value="F:DNA-binding transcription factor activity"/>
    <property type="evidence" value="ECO:0007669"/>
    <property type="project" value="InterPro"/>
</dbReference>
<accession>A0A9W6N7W1</accession>
<name>A0A9W6N7W1_9HYPH</name>
<dbReference type="InterPro" id="IPR050950">
    <property type="entry name" value="HTH-type_LysR_regulators"/>
</dbReference>
<dbReference type="InterPro" id="IPR036388">
    <property type="entry name" value="WH-like_DNA-bd_sf"/>
</dbReference>
<evidence type="ECO:0000313" key="7">
    <source>
        <dbReference type="Proteomes" id="UP001143309"/>
    </source>
</evidence>
<dbReference type="PROSITE" id="PS50931">
    <property type="entry name" value="HTH_LYSR"/>
    <property type="match status" value="1"/>
</dbReference>
<reference evidence="6" key="2">
    <citation type="submission" date="2023-01" db="EMBL/GenBank/DDBJ databases">
        <authorList>
            <person name="Sun Q."/>
            <person name="Evtushenko L."/>
        </authorList>
    </citation>
    <scope>NUCLEOTIDE SEQUENCE</scope>
    <source>
        <strain evidence="6">VKM B-2748</strain>
    </source>
</reference>
<evidence type="ECO:0000256" key="4">
    <source>
        <dbReference type="ARBA" id="ARBA00023163"/>
    </source>
</evidence>
<evidence type="ECO:0000256" key="1">
    <source>
        <dbReference type="ARBA" id="ARBA00009437"/>
    </source>
</evidence>
<comment type="similarity">
    <text evidence="1">Belongs to the LysR transcriptional regulatory family.</text>
</comment>
<dbReference type="CDD" id="cd05466">
    <property type="entry name" value="PBP2_LTTR_substrate"/>
    <property type="match status" value="1"/>
</dbReference>
<keyword evidence="2" id="KW-0805">Transcription regulation</keyword>
<organism evidence="6 7">
    <name type="scientific">Methylopila turkensis</name>
    <dbReference type="NCBI Taxonomy" id="1437816"/>
    <lineage>
        <taxon>Bacteria</taxon>
        <taxon>Pseudomonadati</taxon>
        <taxon>Pseudomonadota</taxon>
        <taxon>Alphaproteobacteria</taxon>
        <taxon>Hyphomicrobiales</taxon>
        <taxon>Methylopilaceae</taxon>
        <taxon>Methylopila</taxon>
    </lineage>
</organism>
<dbReference type="GO" id="GO:0003677">
    <property type="term" value="F:DNA binding"/>
    <property type="evidence" value="ECO:0007669"/>
    <property type="project" value="UniProtKB-KW"/>
</dbReference>
<dbReference type="Pfam" id="PF00126">
    <property type="entry name" value="HTH_1"/>
    <property type="match status" value="1"/>
</dbReference>
<proteinExistence type="inferred from homology"/>
<keyword evidence="3" id="KW-0238">DNA-binding</keyword>
<dbReference type="RefSeq" id="WP_271202149.1">
    <property type="nucleotide sequence ID" value="NZ_BSFL01000005.1"/>
</dbReference>
<dbReference type="EMBL" id="BSFL01000005">
    <property type="protein sequence ID" value="GLK81669.1"/>
    <property type="molecule type" value="Genomic_DNA"/>
</dbReference>
<dbReference type="InterPro" id="IPR005119">
    <property type="entry name" value="LysR_subst-bd"/>
</dbReference>
<reference evidence="6" key="1">
    <citation type="journal article" date="2014" name="Int. J. Syst. Evol. Microbiol.">
        <title>Complete genome sequence of Corynebacterium casei LMG S-19264T (=DSM 44701T), isolated from a smear-ripened cheese.</title>
        <authorList>
            <consortium name="US DOE Joint Genome Institute (JGI-PGF)"/>
            <person name="Walter F."/>
            <person name="Albersmeier A."/>
            <person name="Kalinowski J."/>
            <person name="Ruckert C."/>
        </authorList>
    </citation>
    <scope>NUCLEOTIDE SEQUENCE</scope>
    <source>
        <strain evidence="6">VKM B-2748</strain>
    </source>
</reference>
<evidence type="ECO:0000313" key="6">
    <source>
        <dbReference type="EMBL" id="GLK81669.1"/>
    </source>
</evidence>
<keyword evidence="7" id="KW-1185">Reference proteome</keyword>
<dbReference type="Pfam" id="PF03466">
    <property type="entry name" value="LysR_substrate"/>
    <property type="match status" value="1"/>
</dbReference>
<feature type="domain" description="HTH lysR-type" evidence="5">
    <location>
        <begin position="1"/>
        <end position="60"/>
    </location>
</feature>
<comment type="caution">
    <text evidence="6">The sequence shown here is derived from an EMBL/GenBank/DDBJ whole genome shotgun (WGS) entry which is preliminary data.</text>
</comment>
<dbReference type="Gene3D" id="3.40.190.290">
    <property type="match status" value="1"/>
</dbReference>
<dbReference type="PRINTS" id="PR00039">
    <property type="entry name" value="HTHLYSR"/>
</dbReference>
<evidence type="ECO:0000256" key="2">
    <source>
        <dbReference type="ARBA" id="ARBA00023015"/>
    </source>
</evidence>
<gene>
    <name evidence="6" type="ORF">GCM10008174_34100</name>
</gene>
<evidence type="ECO:0000256" key="3">
    <source>
        <dbReference type="ARBA" id="ARBA00023125"/>
    </source>
</evidence>
<dbReference type="GO" id="GO:0005829">
    <property type="term" value="C:cytosol"/>
    <property type="evidence" value="ECO:0007669"/>
    <property type="project" value="TreeGrafter"/>
</dbReference>
<dbReference type="PANTHER" id="PTHR30419:SF31">
    <property type="entry name" value="BLR3139 PROTEIN"/>
    <property type="match status" value="1"/>
</dbReference>
<dbReference type="InterPro" id="IPR036390">
    <property type="entry name" value="WH_DNA-bd_sf"/>
</dbReference>
<dbReference type="SUPFAM" id="SSF53850">
    <property type="entry name" value="Periplasmic binding protein-like II"/>
    <property type="match status" value="1"/>
</dbReference>
<dbReference type="PANTHER" id="PTHR30419">
    <property type="entry name" value="HTH-TYPE TRANSCRIPTIONAL REGULATOR YBHD"/>
    <property type="match status" value="1"/>
</dbReference>
<dbReference type="InterPro" id="IPR000847">
    <property type="entry name" value="LysR_HTH_N"/>
</dbReference>
<dbReference type="AlphaFoldDB" id="A0A9W6N7W1"/>
<keyword evidence="4" id="KW-0804">Transcription</keyword>
<evidence type="ECO:0000259" key="5">
    <source>
        <dbReference type="PROSITE" id="PS50931"/>
    </source>
</evidence>
<sequence>MSLYVRQLHYLVALARHRHFGRAAAECQISQPALSQALRQLENAFGVPIVDRHNHGFEGFTPQGALVLDFARRTLDGYEHLVQEIVSGADDLTGHIRVGVIPVAMPGISIITTAFNQLHPNVSVSVTSLNFTDLKKGLENFDLDVGINYLDHGASTGLRPYFLYDESYFLIAPADHSVARHDTVTWTEAGRLPLCMLTPDMQNRRILDRVFASVGASPRTVIETNCALALCSHVRPGQWFAVVPNTFFMMVGNWSQTRAVRLIEPTITNTIGMMVLEREPQPPAVRAFIEVAEEIAMAEELMRYAPAHLQAAAP</sequence>
<dbReference type="Gene3D" id="1.10.10.10">
    <property type="entry name" value="Winged helix-like DNA-binding domain superfamily/Winged helix DNA-binding domain"/>
    <property type="match status" value="1"/>
</dbReference>
<dbReference type="Proteomes" id="UP001143309">
    <property type="component" value="Unassembled WGS sequence"/>
</dbReference>